<evidence type="ECO:0000313" key="2">
    <source>
        <dbReference type="EMBL" id="KAA6342029.1"/>
    </source>
</evidence>
<sequence>MLPLILTKTDIGKRRETNEDSVASLVWNVQSFKKERSYGVLVVADGMGGLDKGEIASDLATKRFIEEVFKTIYHSSDSSAIEFETILLNAVNAANKEVWEISRKESNMIGTTLVAAIIADKHIYIANVGDSRAYLITPQKSILQITKDHSAVQEMLDAKIITKEQAKKHPRRNIITKALGLTEQVTPDIFRLEINNEILMLCTDGLYGMIEEEEIVKSINGNMFKSADALISLANEQGGIDNISLAIATYGNA</sequence>
<dbReference type="EMBL" id="SNRY01000349">
    <property type="protein sequence ID" value="KAA6342029.1"/>
    <property type="molecule type" value="Genomic_DNA"/>
</dbReference>
<dbReference type="Pfam" id="PF13672">
    <property type="entry name" value="PP2C_2"/>
    <property type="match status" value="1"/>
</dbReference>
<protein>
    <submittedName>
        <fullName evidence="2">Serine/threonine phosphatase stp</fullName>
        <ecNumber evidence="2">3.1.3.16</ecNumber>
    </submittedName>
</protein>
<dbReference type="NCBIfam" id="NF033484">
    <property type="entry name" value="Stp1_PP2C_phos"/>
    <property type="match status" value="1"/>
</dbReference>
<dbReference type="EC" id="3.1.3.16" evidence="2"/>
<gene>
    <name evidence="2" type="ORF">EZS27_010203</name>
</gene>
<dbReference type="InterPro" id="IPR015655">
    <property type="entry name" value="PP2C"/>
</dbReference>
<accession>A0A5J4S7D1</accession>
<reference evidence="2" key="1">
    <citation type="submission" date="2019-03" db="EMBL/GenBank/DDBJ databases">
        <title>Single cell metagenomics reveals metabolic interactions within the superorganism composed of flagellate Streblomastix strix and complex community of Bacteroidetes bacteria on its surface.</title>
        <authorList>
            <person name="Treitli S.C."/>
            <person name="Kolisko M."/>
            <person name="Husnik F."/>
            <person name="Keeling P."/>
            <person name="Hampl V."/>
        </authorList>
    </citation>
    <scope>NUCLEOTIDE SEQUENCE</scope>
    <source>
        <strain evidence="2">STM</strain>
    </source>
</reference>
<keyword evidence="2" id="KW-0378">Hydrolase</keyword>
<feature type="domain" description="PPM-type phosphatase" evidence="1">
    <location>
        <begin position="4"/>
        <end position="250"/>
    </location>
</feature>
<dbReference type="InterPro" id="IPR001932">
    <property type="entry name" value="PPM-type_phosphatase-like_dom"/>
</dbReference>
<dbReference type="AlphaFoldDB" id="A0A5J4S7D1"/>
<organism evidence="2">
    <name type="scientific">termite gut metagenome</name>
    <dbReference type="NCBI Taxonomy" id="433724"/>
    <lineage>
        <taxon>unclassified sequences</taxon>
        <taxon>metagenomes</taxon>
        <taxon>organismal metagenomes</taxon>
    </lineage>
</organism>
<dbReference type="GO" id="GO:0004722">
    <property type="term" value="F:protein serine/threonine phosphatase activity"/>
    <property type="evidence" value="ECO:0007669"/>
    <property type="project" value="UniProtKB-EC"/>
</dbReference>
<evidence type="ECO:0000259" key="1">
    <source>
        <dbReference type="PROSITE" id="PS51746"/>
    </source>
</evidence>
<dbReference type="CDD" id="cd00143">
    <property type="entry name" value="PP2Cc"/>
    <property type="match status" value="1"/>
</dbReference>
<dbReference type="PANTHER" id="PTHR47992">
    <property type="entry name" value="PROTEIN PHOSPHATASE"/>
    <property type="match status" value="1"/>
</dbReference>
<proteinExistence type="predicted"/>
<name>A0A5J4S7D1_9ZZZZ</name>
<dbReference type="SMART" id="SM00332">
    <property type="entry name" value="PP2Cc"/>
    <property type="match status" value="1"/>
</dbReference>
<comment type="caution">
    <text evidence="2">The sequence shown here is derived from an EMBL/GenBank/DDBJ whole genome shotgun (WGS) entry which is preliminary data.</text>
</comment>
<dbReference type="Gene3D" id="3.60.40.10">
    <property type="entry name" value="PPM-type phosphatase domain"/>
    <property type="match status" value="1"/>
</dbReference>
<dbReference type="PROSITE" id="PS51746">
    <property type="entry name" value="PPM_2"/>
    <property type="match status" value="1"/>
</dbReference>
<dbReference type="SMART" id="SM00331">
    <property type="entry name" value="PP2C_SIG"/>
    <property type="match status" value="1"/>
</dbReference>
<dbReference type="InterPro" id="IPR036457">
    <property type="entry name" value="PPM-type-like_dom_sf"/>
</dbReference>
<dbReference type="SUPFAM" id="SSF81606">
    <property type="entry name" value="PP2C-like"/>
    <property type="match status" value="1"/>
</dbReference>